<evidence type="ECO:0000256" key="9">
    <source>
        <dbReference type="ARBA" id="ARBA00023306"/>
    </source>
</evidence>
<keyword evidence="13" id="KW-1185">Reference proteome</keyword>
<comment type="function">
    <text evidence="10">Necessary for normal cell division and for the maintenance of normal septation.</text>
</comment>
<reference evidence="12 13" key="1">
    <citation type="submission" date="2016-11" db="EMBL/GenBank/DDBJ databases">
        <authorList>
            <person name="Jaros S."/>
            <person name="Januszkiewicz K."/>
            <person name="Wedrychowicz H."/>
        </authorList>
    </citation>
    <scope>NUCLEOTIDE SEQUENCE [LARGE SCALE GENOMIC DNA]</scope>
    <source>
        <strain evidence="12 13">DSM 14501</strain>
    </source>
</reference>
<accession>A0A1M6NYS6</accession>
<dbReference type="PANTHER" id="PTHR11649">
    <property type="entry name" value="MSS1/TRME-RELATED GTP-BINDING PROTEIN"/>
    <property type="match status" value="1"/>
</dbReference>
<dbReference type="InterPro" id="IPR006073">
    <property type="entry name" value="GTP-bd"/>
</dbReference>
<evidence type="ECO:0000256" key="2">
    <source>
        <dbReference type="ARBA" id="ARBA00009638"/>
    </source>
</evidence>
<evidence type="ECO:0000256" key="6">
    <source>
        <dbReference type="ARBA" id="ARBA00022842"/>
    </source>
</evidence>
<organism evidence="12 13">
    <name type="scientific">Caminicella sporogenes DSM 14501</name>
    <dbReference type="NCBI Taxonomy" id="1121266"/>
    <lineage>
        <taxon>Bacteria</taxon>
        <taxon>Bacillati</taxon>
        <taxon>Bacillota</taxon>
        <taxon>Clostridia</taxon>
        <taxon>Peptostreptococcales</taxon>
        <taxon>Caminicellaceae</taxon>
        <taxon>Caminicella</taxon>
    </lineage>
</organism>
<sequence>MKIKSSEFIISAVKPSQYPQTHMPEIALAGRSNVGKSSLINMLVNRKKLAKTSSVPGKTQTINFYLINNEFHLVDLPGYGYAKVSKRSQEEWGKIIETYLTSRENLVEVLQLVDIRHKPTVQDKQMYEWIKHFGFKGIVVATKLDKIKRSQRQKQISIIRKELGMDKDDVLIPVSSLNREGKEELWEVICSIFIDKGLNITIEKAAEL</sequence>
<dbReference type="AlphaFoldDB" id="A0A1M6NYS6"/>
<proteinExistence type="inferred from homology"/>
<evidence type="ECO:0000256" key="3">
    <source>
        <dbReference type="ARBA" id="ARBA00022618"/>
    </source>
</evidence>
<dbReference type="InterPro" id="IPR019987">
    <property type="entry name" value="GTP-bd_ribosome_bio_YsxC"/>
</dbReference>
<dbReference type="SUPFAM" id="SSF52540">
    <property type="entry name" value="P-loop containing nucleoside triphosphate hydrolases"/>
    <property type="match status" value="1"/>
</dbReference>
<dbReference type="Pfam" id="PF01926">
    <property type="entry name" value="MMR_HSR1"/>
    <property type="match status" value="1"/>
</dbReference>
<dbReference type="RefSeq" id="WP_072966305.1">
    <property type="nucleotide sequence ID" value="NZ_FRAJ01000007.1"/>
</dbReference>
<dbReference type="GO" id="GO:0005525">
    <property type="term" value="F:GTP binding"/>
    <property type="evidence" value="ECO:0007669"/>
    <property type="project" value="UniProtKB-UniRule"/>
</dbReference>
<keyword evidence="7 10" id="KW-0342">GTP-binding</keyword>
<keyword evidence="5 10" id="KW-0547">Nucleotide-binding</keyword>
<dbReference type="GO" id="GO:0046872">
    <property type="term" value="F:metal ion binding"/>
    <property type="evidence" value="ECO:0007669"/>
    <property type="project" value="UniProtKB-KW"/>
</dbReference>
<dbReference type="Gene3D" id="3.40.50.300">
    <property type="entry name" value="P-loop containing nucleotide triphosphate hydrolases"/>
    <property type="match status" value="1"/>
</dbReference>
<evidence type="ECO:0000313" key="13">
    <source>
        <dbReference type="Proteomes" id="UP000184082"/>
    </source>
</evidence>
<dbReference type="PROSITE" id="PS51706">
    <property type="entry name" value="G_ENGB"/>
    <property type="match status" value="1"/>
</dbReference>
<dbReference type="GO" id="GO:0000917">
    <property type="term" value="P:division septum assembly"/>
    <property type="evidence" value="ECO:0007669"/>
    <property type="project" value="UniProtKB-KW"/>
</dbReference>
<gene>
    <name evidence="10" type="primary">engB</name>
    <name evidence="12" type="ORF">SAMN02745883_01029</name>
</gene>
<dbReference type="GO" id="GO:0005829">
    <property type="term" value="C:cytosol"/>
    <property type="evidence" value="ECO:0007669"/>
    <property type="project" value="TreeGrafter"/>
</dbReference>
<dbReference type="CDD" id="cd01876">
    <property type="entry name" value="YihA_EngB"/>
    <property type="match status" value="1"/>
</dbReference>
<protein>
    <recommendedName>
        <fullName evidence="10">Probable GTP-binding protein EngB</fullName>
    </recommendedName>
</protein>
<keyword evidence="3 10" id="KW-0132">Cell division</keyword>
<keyword evidence="6" id="KW-0460">Magnesium</keyword>
<dbReference type="Proteomes" id="UP000184082">
    <property type="component" value="Unassembled WGS sequence"/>
</dbReference>
<evidence type="ECO:0000256" key="8">
    <source>
        <dbReference type="ARBA" id="ARBA00023210"/>
    </source>
</evidence>
<evidence type="ECO:0000256" key="7">
    <source>
        <dbReference type="ARBA" id="ARBA00023134"/>
    </source>
</evidence>
<dbReference type="InterPro" id="IPR030393">
    <property type="entry name" value="G_ENGB_dom"/>
</dbReference>
<dbReference type="NCBIfam" id="TIGR03598">
    <property type="entry name" value="GTPase_YsxC"/>
    <property type="match status" value="1"/>
</dbReference>
<comment type="cofactor">
    <cofactor evidence="1">
        <name>Mg(2+)</name>
        <dbReference type="ChEBI" id="CHEBI:18420"/>
    </cofactor>
</comment>
<evidence type="ECO:0000313" key="12">
    <source>
        <dbReference type="EMBL" id="SHK00798.1"/>
    </source>
</evidence>
<evidence type="ECO:0000256" key="5">
    <source>
        <dbReference type="ARBA" id="ARBA00022741"/>
    </source>
</evidence>
<dbReference type="EMBL" id="FRAJ01000007">
    <property type="protein sequence ID" value="SHK00798.1"/>
    <property type="molecule type" value="Genomic_DNA"/>
</dbReference>
<name>A0A1M6NYS6_9FIRM</name>
<feature type="domain" description="EngB-type G" evidence="11">
    <location>
        <begin position="22"/>
        <end position="195"/>
    </location>
</feature>
<evidence type="ECO:0000256" key="10">
    <source>
        <dbReference type="HAMAP-Rule" id="MF_00321"/>
    </source>
</evidence>
<dbReference type="InterPro" id="IPR027417">
    <property type="entry name" value="P-loop_NTPase"/>
</dbReference>
<comment type="similarity">
    <text evidence="2 10">Belongs to the TRAFAC class TrmE-Era-EngA-EngB-Septin-like GTPase superfamily. EngB GTPase family.</text>
</comment>
<dbReference type="HAMAP" id="MF_00321">
    <property type="entry name" value="GTPase_EngB"/>
    <property type="match status" value="1"/>
</dbReference>
<dbReference type="FunFam" id="3.40.50.300:FF:000098">
    <property type="entry name" value="Probable GTP-binding protein EngB"/>
    <property type="match status" value="1"/>
</dbReference>
<evidence type="ECO:0000256" key="4">
    <source>
        <dbReference type="ARBA" id="ARBA00022723"/>
    </source>
</evidence>
<dbReference type="STRING" id="1121266.SAMN02745883_01029"/>
<dbReference type="PANTHER" id="PTHR11649:SF13">
    <property type="entry name" value="ENGB-TYPE G DOMAIN-CONTAINING PROTEIN"/>
    <property type="match status" value="1"/>
</dbReference>
<evidence type="ECO:0000256" key="1">
    <source>
        <dbReference type="ARBA" id="ARBA00001946"/>
    </source>
</evidence>
<keyword evidence="9 10" id="KW-0131">Cell cycle</keyword>
<keyword evidence="8 10" id="KW-0717">Septation</keyword>
<keyword evidence="4" id="KW-0479">Metal-binding</keyword>
<evidence type="ECO:0000259" key="11">
    <source>
        <dbReference type="PROSITE" id="PS51706"/>
    </source>
</evidence>